<dbReference type="InterPro" id="IPR028994">
    <property type="entry name" value="Integrin_alpha_N"/>
</dbReference>
<organism evidence="3 4">
    <name type="scientific">Georgenia yuyongxinii</name>
    <dbReference type="NCBI Taxonomy" id="2589797"/>
    <lineage>
        <taxon>Bacteria</taxon>
        <taxon>Bacillati</taxon>
        <taxon>Actinomycetota</taxon>
        <taxon>Actinomycetes</taxon>
        <taxon>Micrococcales</taxon>
        <taxon>Bogoriellaceae</taxon>
        <taxon>Georgenia</taxon>
    </lineage>
</organism>
<evidence type="ECO:0000313" key="3">
    <source>
        <dbReference type="EMBL" id="QDC25591.1"/>
    </source>
</evidence>
<evidence type="ECO:0000313" key="4">
    <source>
        <dbReference type="Proteomes" id="UP000314616"/>
    </source>
</evidence>
<dbReference type="OrthoDB" id="9758772at2"/>
<feature type="signal peptide" evidence="1">
    <location>
        <begin position="1"/>
        <end position="24"/>
    </location>
</feature>
<accession>A0A5B8C808</accession>
<dbReference type="SUPFAM" id="SSF69318">
    <property type="entry name" value="Integrin alpha N-terminal domain"/>
    <property type="match status" value="1"/>
</dbReference>
<proteinExistence type="predicted"/>
<feature type="chain" id="PRO_5022886515" evidence="1">
    <location>
        <begin position="25"/>
        <end position="398"/>
    </location>
</feature>
<dbReference type="Pfam" id="PF00188">
    <property type="entry name" value="CAP"/>
    <property type="match status" value="1"/>
</dbReference>
<dbReference type="SUPFAM" id="SSF55797">
    <property type="entry name" value="PR-1-like"/>
    <property type="match status" value="1"/>
</dbReference>
<dbReference type="Proteomes" id="UP000314616">
    <property type="component" value="Chromosome"/>
</dbReference>
<dbReference type="InterPro" id="IPR035940">
    <property type="entry name" value="CAP_sf"/>
</dbReference>
<evidence type="ECO:0000259" key="2">
    <source>
        <dbReference type="Pfam" id="PF00188"/>
    </source>
</evidence>
<name>A0A5B8C808_9MICO</name>
<keyword evidence="1" id="KW-0732">Signal</keyword>
<dbReference type="InterPro" id="IPR014044">
    <property type="entry name" value="CAP_dom"/>
</dbReference>
<gene>
    <name evidence="3" type="ORF">FE374_14130</name>
</gene>
<dbReference type="KEGG" id="gyu:FE374_14130"/>
<dbReference type="EMBL" id="CP040915">
    <property type="protein sequence ID" value="QDC25591.1"/>
    <property type="molecule type" value="Genomic_DNA"/>
</dbReference>
<reference evidence="3 4" key="1">
    <citation type="submission" date="2019-05" db="EMBL/GenBank/DDBJ databases">
        <title>Georgenia *** sp. nov., and Georgenia *** sp. nov., isolated from the intestinal contents of plateau pika (Ochotona curzoniae) in the Qinghai-Tibet plateau of China.</title>
        <authorList>
            <person name="Tian Z."/>
        </authorList>
    </citation>
    <scope>NUCLEOTIDE SEQUENCE [LARGE SCALE GENOMIC DNA]</scope>
    <source>
        <strain evidence="3 4">Z443</strain>
    </source>
</reference>
<sequence length="398" mass="42288">MCLRTLMVAGLVMTGLSTAAPATAAGQEVGGSGDTYFLSDSFSAKANIEFSYGSATDDVFVGDWDGNGTDTLALRRGATFYIKNSNAGGNPDQVVTYGRPGDVVLVGDWDGNGTDTFAVRRGSEYHVKNSLTGGPADAKAVYGRAGDAILVGDWDGDGEDTFAVRRGSEYHVKNSISAGRSDQVAVYGRANDDVYVGDFDGDGDDSFTVRRGATYYVANVIRPGSADRTIVYGRTTDTTLVGDWNGDGTDTLGLRRASTVQHIGGTVSGAQEAYDAQMVGLINIERARHGLPPLAYWPPLRGGALSHSSWMARTDSFQHATSRTLWDDAAGAGCPSGYAENIFWSSYSSKPELAMQRYMASPGHRANILNPELGFVATGTVVVGGELYNTQRFGYTCR</sequence>
<dbReference type="Gene3D" id="3.40.33.10">
    <property type="entry name" value="CAP"/>
    <property type="match status" value="1"/>
</dbReference>
<evidence type="ECO:0000256" key="1">
    <source>
        <dbReference type="SAM" id="SignalP"/>
    </source>
</evidence>
<dbReference type="AlphaFoldDB" id="A0A5B8C808"/>
<dbReference type="PANTHER" id="PTHR31157">
    <property type="entry name" value="SCP DOMAIN-CONTAINING PROTEIN"/>
    <property type="match status" value="1"/>
</dbReference>
<protein>
    <submittedName>
        <fullName evidence="3">CAP domain-containing protein</fullName>
    </submittedName>
</protein>
<dbReference type="PANTHER" id="PTHR31157:SF1">
    <property type="entry name" value="SCP DOMAIN-CONTAINING PROTEIN"/>
    <property type="match status" value="1"/>
</dbReference>
<feature type="domain" description="SCP" evidence="2">
    <location>
        <begin position="280"/>
        <end position="388"/>
    </location>
</feature>
<dbReference type="CDD" id="cd05379">
    <property type="entry name" value="CAP_bacterial"/>
    <property type="match status" value="1"/>
</dbReference>